<organism evidence="1 2">
    <name type="scientific">Dallia pectoralis</name>
    <name type="common">Alaska blackfish</name>
    <dbReference type="NCBI Taxonomy" id="75939"/>
    <lineage>
        <taxon>Eukaryota</taxon>
        <taxon>Metazoa</taxon>
        <taxon>Chordata</taxon>
        <taxon>Craniata</taxon>
        <taxon>Vertebrata</taxon>
        <taxon>Euteleostomi</taxon>
        <taxon>Actinopterygii</taxon>
        <taxon>Neopterygii</taxon>
        <taxon>Teleostei</taxon>
        <taxon>Protacanthopterygii</taxon>
        <taxon>Esociformes</taxon>
        <taxon>Umbridae</taxon>
        <taxon>Dallia</taxon>
    </lineage>
</organism>
<name>A0ACC2GAL4_DALPE</name>
<evidence type="ECO:0000313" key="1">
    <source>
        <dbReference type="EMBL" id="KAJ8000677.1"/>
    </source>
</evidence>
<reference evidence="1" key="1">
    <citation type="submission" date="2021-05" db="EMBL/GenBank/DDBJ databases">
        <authorList>
            <person name="Pan Q."/>
            <person name="Jouanno E."/>
            <person name="Zahm M."/>
            <person name="Klopp C."/>
            <person name="Cabau C."/>
            <person name="Louis A."/>
            <person name="Berthelot C."/>
            <person name="Parey E."/>
            <person name="Roest Crollius H."/>
            <person name="Montfort J."/>
            <person name="Robinson-Rechavi M."/>
            <person name="Bouchez O."/>
            <person name="Lampietro C."/>
            <person name="Lopez Roques C."/>
            <person name="Donnadieu C."/>
            <person name="Postlethwait J."/>
            <person name="Bobe J."/>
            <person name="Dillon D."/>
            <person name="Chandos A."/>
            <person name="von Hippel F."/>
            <person name="Guiguen Y."/>
        </authorList>
    </citation>
    <scope>NUCLEOTIDE SEQUENCE</scope>
    <source>
        <strain evidence="1">YG-Jan2019</strain>
    </source>
</reference>
<accession>A0ACC2GAL4</accession>
<gene>
    <name evidence="1" type="ORF">DPEC_G00182840</name>
</gene>
<protein>
    <submittedName>
        <fullName evidence="1">Uncharacterized protein</fullName>
    </submittedName>
</protein>
<keyword evidence="2" id="KW-1185">Reference proteome</keyword>
<dbReference type="EMBL" id="CM055742">
    <property type="protein sequence ID" value="KAJ8000677.1"/>
    <property type="molecule type" value="Genomic_DNA"/>
</dbReference>
<proteinExistence type="predicted"/>
<sequence>MHGGLDTGPRMCGGVSWTGAPNTGLSVDPRWPLSYGTQYDSVAAMTAVSSPVSIPALCYHGNGDLFPGRHPLCDNGTRSENEELLVHLRAANGVPILRERNGRRHASSKPVSLVNVGTTVET</sequence>
<comment type="caution">
    <text evidence="1">The sequence shown here is derived from an EMBL/GenBank/DDBJ whole genome shotgun (WGS) entry which is preliminary data.</text>
</comment>
<dbReference type="Proteomes" id="UP001157502">
    <property type="component" value="Chromosome 15"/>
</dbReference>
<evidence type="ECO:0000313" key="2">
    <source>
        <dbReference type="Proteomes" id="UP001157502"/>
    </source>
</evidence>